<organism evidence="1 2">
    <name type="scientific">Daedalea quercina L-15889</name>
    <dbReference type="NCBI Taxonomy" id="1314783"/>
    <lineage>
        <taxon>Eukaryota</taxon>
        <taxon>Fungi</taxon>
        <taxon>Dikarya</taxon>
        <taxon>Basidiomycota</taxon>
        <taxon>Agaricomycotina</taxon>
        <taxon>Agaricomycetes</taxon>
        <taxon>Polyporales</taxon>
        <taxon>Fomitopsis</taxon>
    </lineage>
</organism>
<reference evidence="1 2" key="1">
    <citation type="journal article" date="2016" name="Mol. Biol. Evol.">
        <title>Comparative Genomics of Early-Diverging Mushroom-Forming Fungi Provides Insights into the Origins of Lignocellulose Decay Capabilities.</title>
        <authorList>
            <person name="Nagy L.G."/>
            <person name="Riley R."/>
            <person name="Tritt A."/>
            <person name="Adam C."/>
            <person name="Daum C."/>
            <person name="Floudas D."/>
            <person name="Sun H."/>
            <person name="Yadav J.S."/>
            <person name="Pangilinan J."/>
            <person name="Larsson K.H."/>
            <person name="Matsuura K."/>
            <person name="Barry K."/>
            <person name="Labutti K."/>
            <person name="Kuo R."/>
            <person name="Ohm R.A."/>
            <person name="Bhattacharya S.S."/>
            <person name="Shirouzu T."/>
            <person name="Yoshinaga Y."/>
            <person name="Martin F.M."/>
            <person name="Grigoriev I.V."/>
            <person name="Hibbett D.S."/>
        </authorList>
    </citation>
    <scope>NUCLEOTIDE SEQUENCE [LARGE SCALE GENOMIC DNA]</scope>
    <source>
        <strain evidence="1 2">L-15889</strain>
    </source>
</reference>
<protein>
    <recommendedName>
        <fullName evidence="3">F-box domain-containing protein</fullName>
    </recommendedName>
</protein>
<evidence type="ECO:0000313" key="1">
    <source>
        <dbReference type="EMBL" id="KZT68039.1"/>
    </source>
</evidence>
<accession>A0A165PCI5</accession>
<dbReference type="OrthoDB" id="3263050at2759"/>
<proteinExistence type="predicted"/>
<dbReference type="EMBL" id="KV429070">
    <property type="protein sequence ID" value="KZT68039.1"/>
    <property type="molecule type" value="Genomic_DNA"/>
</dbReference>
<sequence>MTTSHSLDSIPPEILEHIAYYAATASFLGPPSALVPLLSTNRRIHAALALERNPHVWARIFSCKFDPAAAARRLGPARTTPLALAHELRKRCAALRRIRARTDARAPVWELGAGHAAQLSDLLWTAYLMMLENDGRNARQLREYARIDDWLRAYLLDDDGASLVRSAVKRDTWPVGNDERIALAMWLFWMLLRPEEYMMDETAFHSASSVLKLIALGAHHYSLCALSWVDFRPAPSPKDGALVTHYGVPVRLAPPAPASPAILAYLTLVNQLSVAWDTISYMKPPDPTLPAALGTRSTEWEAEWARAVAAASAPAPAPACVCVCVPGSLDGAWEGLFTYTEFTAYAALLSGASPAVLERSLVAQHPQLWKLREHHLYWADGEGEGEGEEAAGAEADPLAPGSPLLAYVPAGTTVREGPEGLEVRAPGCPPTTYESWARVPEQARGARRVRDVLLTGEGHSAWGQFSLLGRVRPCDGFVCLSKDYVDGDRGRWLYRAYLVGNEHGNLSGRWRDTLTPPGVLGYEGCFMMSRRR</sequence>
<keyword evidence="2" id="KW-1185">Reference proteome</keyword>
<evidence type="ECO:0008006" key="3">
    <source>
        <dbReference type="Google" id="ProtNLM"/>
    </source>
</evidence>
<gene>
    <name evidence="1" type="ORF">DAEQUDRAFT_728299</name>
</gene>
<evidence type="ECO:0000313" key="2">
    <source>
        <dbReference type="Proteomes" id="UP000076727"/>
    </source>
</evidence>
<name>A0A165PCI5_9APHY</name>
<dbReference type="Proteomes" id="UP000076727">
    <property type="component" value="Unassembled WGS sequence"/>
</dbReference>
<dbReference type="AlphaFoldDB" id="A0A165PCI5"/>